<evidence type="ECO:0000259" key="9">
    <source>
        <dbReference type="PROSITE" id="PS50863"/>
    </source>
</evidence>
<evidence type="ECO:0000256" key="4">
    <source>
        <dbReference type="ARBA" id="ARBA00023125"/>
    </source>
</evidence>
<keyword evidence="7 8" id="KW-0927">Auxin signaling pathway</keyword>
<dbReference type="PROSITE" id="PS50863">
    <property type="entry name" value="B3"/>
    <property type="match status" value="1"/>
</dbReference>
<evidence type="ECO:0000313" key="12">
    <source>
        <dbReference type="Proteomes" id="UP000554482"/>
    </source>
</evidence>
<keyword evidence="4 8" id="KW-0238">DNA-binding</keyword>
<dbReference type="Proteomes" id="UP000554482">
    <property type="component" value="Unassembled WGS sequence"/>
</dbReference>
<dbReference type="PANTHER" id="PTHR31384">
    <property type="entry name" value="AUXIN RESPONSE FACTOR 4-RELATED"/>
    <property type="match status" value="1"/>
</dbReference>
<dbReference type="InterPro" id="IPR015300">
    <property type="entry name" value="DNA-bd_pseudobarrel_sf"/>
</dbReference>
<name>A0A7J6WZ98_THATH</name>
<evidence type="ECO:0000256" key="7">
    <source>
        <dbReference type="ARBA" id="ARBA00023294"/>
    </source>
</evidence>
<proteinExistence type="inferred from homology"/>
<dbReference type="AlphaFoldDB" id="A0A7J6WZ98"/>
<evidence type="ECO:0000256" key="8">
    <source>
        <dbReference type="RuleBase" id="RU004561"/>
    </source>
</evidence>
<dbReference type="EMBL" id="JABWDY010007645">
    <property type="protein sequence ID" value="KAF5202781.1"/>
    <property type="molecule type" value="Genomic_DNA"/>
</dbReference>
<feature type="domain" description="PB1" evidence="10">
    <location>
        <begin position="606"/>
        <end position="696"/>
    </location>
</feature>
<comment type="subunit">
    <text evidence="8">Homodimers and heterodimers.</text>
</comment>
<evidence type="ECO:0000256" key="3">
    <source>
        <dbReference type="ARBA" id="ARBA00023015"/>
    </source>
</evidence>
<dbReference type="GO" id="GO:0009734">
    <property type="term" value="P:auxin-activated signaling pathway"/>
    <property type="evidence" value="ECO:0007669"/>
    <property type="project" value="UniProtKB-KW"/>
</dbReference>
<dbReference type="SMART" id="SM01019">
    <property type="entry name" value="B3"/>
    <property type="match status" value="1"/>
</dbReference>
<dbReference type="SUPFAM" id="SSF101936">
    <property type="entry name" value="DNA-binding pseudobarrel domain"/>
    <property type="match status" value="1"/>
</dbReference>
<dbReference type="Gene3D" id="3.10.20.90">
    <property type="entry name" value="Phosphatidylinositol 3-kinase Catalytic Subunit, Chain A, domain 1"/>
    <property type="match status" value="1"/>
</dbReference>
<feature type="domain" description="TF-B3" evidence="9">
    <location>
        <begin position="142"/>
        <end position="247"/>
    </location>
</feature>
<dbReference type="OrthoDB" id="1927007at2759"/>
<dbReference type="FunFam" id="2.40.330.10:FF:000001">
    <property type="entry name" value="Auxin response factor"/>
    <property type="match status" value="1"/>
</dbReference>
<evidence type="ECO:0000256" key="5">
    <source>
        <dbReference type="ARBA" id="ARBA00023163"/>
    </source>
</evidence>
<keyword evidence="12" id="KW-1185">Reference proteome</keyword>
<accession>A0A7J6WZ98</accession>
<evidence type="ECO:0000313" key="11">
    <source>
        <dbReference type="EMBL" id="KAF5202781.1"/>
    </source>
</evidence>
<dbReference type="InterPro" id="IPR044835">
    <property type="entry name" value="ARF_plant"/>
</dbReference>
<comment type="similarity">
    <text evidence="2 8">Belongs to the ARF family.</text>
</comment>
<dbReference type="InterPro" id="IPR003340">
    <property type="entry name" value="B3_DNA-bd"/>
</dbReference>
<keyword evidence="3 8" id="KW-0805">Transcription regulation</keyword>
<comment type="function">
    <text evidence="8">Auxin response factors (ARFs) are transcriptional factors that bind specifically to the DNA sequence 5'-TGTCTC-3' found in the auxin-responsive promoter elements (AuxREs).</text>
</comment>
<dbReference type="SUPFAM" id="SSF54277">
    <property type="entry name" value="CAD &amp; PB1 domains"/>
    <property type="match status" value="1"/>
</dbReference>
<dbReference type="GO" id="GO:0005634">
    <property type="term" value="C:nucleus"/>
    <property type="evidence" value="ECO:0007669"/>
    <property type="project" value="UniProtKB-SubCell"/>
</dbReference>
<dbReference type="Gene3D" id="2.40.330.10">
    <property type="entry name" value="DNA-binding pseudobarrel domain"/>
    <property type="match status" value="1"/>
</dbReference>
<evidence type="ECO:0000256" key="6">
    <source>
        <dbReference type="ARBA" id="ARBA00023242"/>
    </source>
</evidence>
<dbReference type="Gene3D" id="2.30.30.1040">
    <property type="match status" value="1"/>
</dbReference>
<dbReference type="CDD" id="cd10017">
    <property type="entry name" value="B3_DNA"/>
    <property type="match status" value="1"/>
</dbReference>
<reference evidence="11 12" key="1">
    <citation type="submission" date="2020-06" db="EMBL/GenBank/DDBJ databases">
        <title>Transcriptomic and genomic resources for Thalictrum thalictroides and T. hernandezii: Facilitating candidate gene discovery in an emerging model plant lineage.</title>
        <authorList>
            <person name="Arias T."/>
            <person name="Riano-Pachon D.M."/>
            <person name="Di Stilio V.S."/>
        </authorList>
    </citation>
    <scope>NUCLEOTIDE SEQUENCE [LARGE SCALE GENOMIC DNA]</scope>
    <source>
        <strain evidence="12">cv. WT478/WT964</strain>
        <tissue evidence="11">Leaves</tissue>
    </source>
</reference>
<gene>
    <name evidence="11" type="ORF">FRX31_007631</name>
</gene>
<dbReference type="PANTHER" id="PTHR31384:SF25">
    <property type="entry name" value="AUXIN RESPONSE FACTOR"/>
    <property type="match status" value="1"/>
</dbReference>
<sequence>MASVGSTLLDGLCPYSKELQEALRCANVEANKDAVYNELWHACAGPNVRIPVVGDKVLYFPQGHLEQVQMYANSNQEHNLGMPVYTLPYKIPCMVINVQLKAEVETDEVYAQVTLLPETKRNHVLPKEILPSVPQRIKVPLFSKAVTTSDTSTHGGFSVLRRHAEACFPRLDMSHMSQDPPAQELITKDLHGVEWRFRHIYRGAPKRHLITSGWSAYVNAKRIEPDDNFIFLCGENGDFRVGVRRSKNSAGCSSVMSVLTSRSMQLGVVATAYHAFSTGTMFSVYYRPRISPSEFIIPYHEYMKSTKSNFPVGMTFKLKFIDPDLPPESFVGTIDGIEGVDPVRWAGSKWRCLKVKWNGLSTVARPERVSPWEIDPFEISVPRSTPVPILPKRPRVPYVSSAFVNQGVGPVSQGQETSGTVGAPNSEIHEEPSFAQWIVPSSSSDSGQVVQRRRLEQPSRITVHASTTVYPSNVLPSSSSRSVNLMLGLASCNPQTFTAYGTNMLDGNWSVPQVNMNNSTSQGSASLTGPLNNTSCMLFGVDLLEISPDIMSAPAEASTNTQYSSQVPLARSSGNLEANQLSQSTVPTNSSGLVKHCQNCSISRSCIKVVCKFGSALGRVVDLTSLNSYDELMHELDQMFDFKGTLEDQNSDWRVIYMDADGDEISMYGAKVAHLPKGAAGESVNHCALKLPSCICIIKVGLADKI</sequence>
<keyword evidence="6 8" id="KW-0539">Nucleus</keyword>
<comment type="caution">
    <text evidence="11">The sequence shown here is derived from an EMBL/GenBank/DDBJ whole genome shotgun (WGS) entry which is preliminary data.</text>
</comment>
<organism evidence="11 12">
    <name type="scientific">Thalictrum thalictroides</name>
    <name type="common">Rue-anemone</name>
    <name type="synonym">Anemone thalictroides</name>
    <dbReference type="NCBI Taxonomy" id="46969"/>
    <lineage>
        <taxon>Eukaryota</taxon>
        <taxon>Viridiplantae</taxon>
        <taxon>Streptophyta</taxon>
        <taxon>Embryophyta</taxon>
        <taxon>Tracheophyta</taxon>
        <taxon>Spermatophyta</taxon>
        <taxon>Magnoliopsida</taxon>
        <taxon>Ranunculales</taxon>
        <taxon>Ranunculaceae</taxon>
        <taxon>Thalictroideae</taxon>
        <taxon>Thalictrum</taxon>
    </lineage>
</organism>
<dbReference type="GO" id="GO:0006355">
    <property type="term" value="P:regulation of DNA-templated transcription"/>
    <property type="evidence" value="ECO:0007669"/>
    <property type="project" value="InterPro"/>
</dbReference>
<dbReference type="InterPro" id="IPR053793">
    <property type="entry name" value="PB1-like"/>
</dbReference>
<protein>
    <recommendedName>
        <fullName evidence="8">Auxin response factor</fullName>
    </recommendedName>
</protein>
<dbReference type="Pfam" id="PF02362">
    <property type="entry name" value="B3"/>
    <property type="match status" value="1"/>
</dbReference>
<dbReference type="PROSITE" id="PS51745">
    <property type="entry name" value="PB1"/>
    <property type="match status" value="1"/>
</dbReference>
<evidence type="ECO:0000256" key="2">
    <source>
        <dbReference type="ARBA" id="ARBA00007853"/>
    </source>
</evidence>
<dbReference type="GO" id="GO:0003677">
    <property type="term" value="F:DNA binding"/>
    <property type="evidence" value="ECO:0007669"/>
    <property type="project" value="UniProtKB-KW"/>
</dbReference>
<evidence type="ECO:0000256" key="1">
    <source>
        <dbReference type="ARBA" id="ARBA00004123"/>
    </source>
</evidence>
<comment type="subcellular location">
    <subcellularLocation>
        <location evidence="1 8">Nucleus</location>
    </subcellularLocation>
</comment>
<dbReference type="InterPro" id="IPR010525">
    <property type="entry name" value="ARF_dom"/>
</dbReference>
<dbReference type="Pfam" id="PF06507">
    <property type="entry name" value="ARF_AD"/>
    <property type="match status" value="1"/>
</dbReference>
<dbReference type="FunFam" id="2.30.30.1040:FF:000001">
    <property type="entry name" value="Auxin response factor"/>
    <property type="match status" value="1"/>
</dbReference>
<evidence type="ECO:0000259" key="10">
    <source>
        <dbReference type="PROSITE" id="PS51745"/>
    </source>
</evidence>
<keyword evidence="5 8" id="KW-0804">Transcription</keyword>